<organism evidence="2 3">
    <name type="scientific">Gigaspora rosea</name>
    <dbReference type="NCBI Taxonomy" id="44941"/>
    <lineage>
        <taxon>Eukaryota</taxon>
        <taxon>Fungi</taxon>
        <taxon>Fungi incertae sedis</taxon>
        <taxon>Mucoromycota</taxon>
        <taxon>Glomeromycotina</taxon>
        <taxon>Glomeromycetes</taxon>
        <taxon>Diversisporales</taxon>
        <taxon>Gigasporaceae</taxon>
        <taxon>Gigaspora</taxon>
    </lineage>
</organism>
<gene>
    <name evidence="2" type="ORF">C2G38_2201272</name>
</gene>
<comment type="caution">
    <text evidence="2">The sequence shown here is derived from an EMBL/GenBank/DDBJ whole genome shotgun (WGS) entry which is preliminary data.</text>
</comment>
<dbReference type="AlphaFoldDB" id="A0A397UXF8"/>
<protein>
    <submittedName>
        <fullName evidence="2">Uncharacterized protein</fullName>
    </submittedName>
</protein>
<dbReference type="Proteomes" id="UP000266673">
    <property type="component" value="Unassembled WGS sequence"/>
</dbReference>
<evidence type="ECO:0000313" key="2">
    <source>
        <dbReference type="EMBL" id="RIB12213.1"/>
    </source>
</evidence>
<feature type="compositionally biased region" description="Basic and acidic residues" evidence="1">
    <location>
        <begin position="12"/>
        <end position="26"/>
    </location>
</feature>
<name>A0A397UXF8_9GLOM</name>
<sequence>MLNELMMNEDYENNKDHKINEKDKQKTNANCKQENNKNDKVNKIDNILDDSVYDMMKNVGQYIYTKYQNDENVQYNAEERHYIFAILVLMIVAANKTSNKIKSIKKGNKKIDWKYLVRDMKILVESINAYACDIIEYSHNMGKDSFNKLVNIQWALNKMDIEIEQCDYKNKKCVGQMQ</sequence>
<reference evidence="2 3" key="1">
    <citation type="submission" date="2018-06" db="EMBL/GenBank/DDBJ databases">
        <title>Comparative genomics reveals the genomic features of Rhizophagus irregularis, R. cerebriforme, R. diaphanum and Gigaspora rosea, and their symbiotic lifestyle signature.</title>
        <authorList>
            <person name="Morin E."/>
            <person name="San Clemente H."/>
            <person name="Chen E.C.H."/>
            <person name="De La Providencia I."/>
            <person name="Hainaut M."/>
            <person name="Kuo A."/>
            <person name="Kohler A."/>
            <person name="Murat C."/>
            <person name="Tang N."/>
            <person name="Roy S."/>
            <person name="Loubradou J."/>
            <person name="Henrissat B."/>
            <person name="Grigoriev I.V."/>
            <person name="Corradi N."/>
            <person name="Roux C."/>
            <person name="Martin F.M."/>
        </authorList>
    </citation>
    <scope>NUCLEOTIDE SEQUENCE [LARGE SCALE GENOMIC DNA]</scope>
    <source>
        <strain evidence="2 3">DAOM 194757</strain>
    </source>
</reference>
<evidence type="ECO:0000313" key="3">
    <source>
        <dbReference type="Proteomes" id="UP000266673"/>
    </source>
</evidence>
<proteinExistence type="predicted"/>
<feature type="region of interest" description="Disordered" evidence="1">
    <location>
        <begin position="1"/>
        <end position="38"/>
    </location>
</feature>
<evidence type="ECO:0000256" key="1">
    <source>
        <dbReference type="SAM" id="MobiDB-lite"/>
    </source>
</evidence>
<accession>A0A397UXF8</accession>
<dbReference type="EMBL" id="QKWP01001047">
    <property type="protein sequence ID" value="RIB12213.1"/>
    <property type="molecule type" value="Genomic_DNA"/>
</dbReference>
<keyword evidence="3" id="KW-1185">Reference proteome</keyword>